<evidence type="ECO:0000313" key="1">
    <source>
        <dbReference type="EMBL" id="KAJ3474649.1"/>
    </source>
</evidence>
<keyword evidence="2" id="KW-1185">Reference proteome</keyword>
<evidence type="ECO:0000313" key="2">
    <source>
        <dbReference type="Proteomes" id="UP001148737"/>
    </source>
</evidence>
<accession>A0ACC1QF46</accession>
<comment type="caution">
    <text evidence="1">The sequence shown here is derived from an EMBL/GenBank/DDBJ whole genome shotgun (WGS) entry which is preliminary data.</text>
</comment>
<gene>
    <name evidence="1" type="ORF">NLG97_g9749</name>
</gene>
<protein>
    <submittedName>
        <fullName evidence="1">Uncharacterized protein</fullName>
    </submittedName>
</protein>
<reference evidence="1" key="1">
    <citation type="submission" date="2022-07" db="EMBL/GenBank/DDBJ databases">
        <title>Genome Sequence of Lecanicillium saksenae.</title>
        <authorList>
            <person name="Buettner E."/>
        </authorList>
    </citation>
    <scope>NUCLEOTIDE SEQUENCE</scope>
    <source>
        <strain evidence="1">VT-O1</strain>
    </source>
</reference>
<dbReference type="EMBL" id="JANAKD010002131">
    <property type="protein sequence ID" value="KAJ3474649.1"/>
    <property type="molecule type" value="Genomic_DNA"/>
</dbReference>
<sequence>MRLTTGVGRSVMSSMSGSSGVSVAEAQAMTLGPRAVPANTWISKYTSPPPPEIGAVDAVIGAVHSIVQLKPNVAQLTTAPEYVPVEAEWTAYRPGAGKTPLPDISEKDKYTAMLEDVTDPTTIMYLHGGGYTMLDPQSHRPFVKQLCKRTGGRLYSVRYRLSPQAVFPAALLDAFVSYLTLLYPPPGAYHTPVKPEHLVIAGESAGGNLTMSLLQLLLELRRTNVRVAWFGEDHEIPLPAGAACNSPWLDVTHSFIPHSGSKPLKYDILWEPDPEGSWQKNPCPDHIWPANPPRRNYYAEDHLVMHPLVSIIGTRPADWAGAPPIYICAGWEQLGMESRVFARRIATQTKVPIVFEEYAAMPHCFAMILPKTPAAAHCYDKWASFMKRCVNEPGTITSKATRIRPRTLAEEDIDFEKLTKLSDEECRKIFELQNSPHKVASRL</sequence>
<dbReference type="Proteomes" id="UP001148737">
    <property type="component" value="Unassembled WGS sequence"/>
</dbReference>
<proteinExistence type="predicted"/>
<organism evidence="1 2">
    <name type="scientific">Lecanicillium saksenae</name>
    <dbReference type="NCBI Taxonomy" id="468837"/>
    <lineage>
        <taxon>Eukaryota</taxon>
        <taxon>Fungi</taxon>
        <taxon>Dikarya</taxon>
        <taxon>Ascomycota</taxon>
        <taxon>Pezizomycotina</taxon>
        <taxon>Sordariomycetes</taxon>
        <taxon>Hypocreomycetidae</taxon>
        <taxon>Hypocreales</taxon>
        <taxon>Cordycipitaceae</taxon>
        <taxon>Lecanicillium</taxon>
    </lineage>
</organism>
<name>A0ACC1QF46_9HYPO</name>